<sequence length="247" mass="28649">MPKRTYITAEANTMPGHKPMKDLKEVISSGEEEDENSLGSLPSANCNIECLILRTNWDVPWVWTLAVLLGDVSSQGEKLEYSLAAQAVRRSRRLQGLEPQENIAMIKQETQTKMGEYHFQPFRNPSIFTGERNQNPEKWLKEFHRVARYNCWMIQCASQMFIFSSKEQRTDEFRTSCHLKKINSQRTSKLELRGREETSDSYIQDVLHLCREVNPAMMENEIVAHLTKGISGGDISVNHHFRHCKYR</sequence>
<dbReference type="EMBL" id="CP092875">
    <property type="protein sequence ID" value="UYV75920.1"/>
    <property type="molecule type" value="Genomic_DNA"/>
</dbReference>
<proteinExistence type="predicted"/>
<dbReference type="Proteomes" id="UP001235939">
    <property type="component" value="Chromosome 13"/>
</dbReference>
<reference evidence="1 2" key="1">
    <citation type="submission" date="2022-01" db="EMBL/GenBank/DDBJ databases">
        <title>A chromosomal length assembly of Cordylochernes scorpioides.</title>
        <authorList>
            <person name="Zeh D."/>
            <person name="Zeh J."/>
        </authorList>
    </citation>
    <scope>NUCLEOTIDE SEQUENCE [LARGE SCALE GENOMIC DNA]</scope>
    <source>
        <strain evidence="1">IN4F17</strain>
        <tissue evidence="1">Whole Body</tissue>
    </source>
</reference>
<protein>
    <submittedName>
        <fullName evidence="1">Uncharacterized protein</fullName>
    </submittedName>
</protein>
<accession>A0ABY6L835</accession>
<organism evidence="1 2">
    <name type="scientific">Cordylochernes scorpioides</name>
    <dbReference type="NCBI Taxonomy" id="51811"/>
    <lineage>
        <taxon>Eukaryota</taxon>
        <taxon>Metazoa</taxon>
        <taxon>Ecdysozoa</taxon>
        <taxon>Arthropoda</taxon>
        <taxon>Chelicerata</taxon>
        <taxon>Arachnida</taxon>
        <taxon>Pseudoscorpiones</taxon>
        <taxon>Cheliferoidea</taxon>
        <taxon>Chernetidae</taxon>
        <taxon>Cordylochernes</taxon>
    </lineage>
</organism>
<gene>
    <name evidence="1" type="ORF">LAZ67_13001818</name>
</gene>
<keyword evidence="2" id="KW-1185">Reference proteome</keyword>
<evidence type="ECO:0000313" key="2">
    <source>
        <dbReference type="Proteomes" id="UP001235939"/>
    </source>
</evidence>
<evidence type="ECO:0000313" key="1">
    <source>
        <dbReference type="EMBL" id="UYV75920.1"/>
    </source>
</evidence>
<name>A0ABY6L835_9ARAC</name>